<name>V2WU39_MONRO</name>
<dbReference type="OrthoDB" id="3515175at2759"/>
<proteinExistence type="predicted"/>
<sequence>MTRGSSFLLTTTIMGQRHQVFLIARLIPHSDSKSSDGNKSQPFYRCITAHHNQWCYGRLPLSGSRRFLNLLKIPDNIEILRDELRRAQGKYGRQGKAPHVHALGFPYAHYLLAQAWDTDLDNPDSAYASGVGLENAVVGPNEGCFDHGNDDGITVFDVTDPMNPAFCHIIGNEPLTPEQYVRGYYRVPSKERMTVLEDDSDYVKKEKQRTAFVEEDVLGHISSLEGVRLLSRDVLAEVWPEEFLGGKAPRAEVLEKEPMSETAALPPLADLTIGPSVDRCLLQNDWSGLEPFFEMPGKAERIKEALFSKNPFPDAGITPLTKMLPYELKKNNGILEIVGPQFTVEQILSIMSALPADAVQAVKLNGQQSLVPKLIVDLATTFPNLSRIDLLNTNITDEQLLEICSKQPEALYKLHTIVHPALLVRTPTKPNLPIPQNTEEVQALAHQLSIAPEGFIFQQYRPGNYRNLTTASIPFFHPENVLNGLARFFTFLKNGDDFFPHAYGECQLVQPMVLSCIPSTSPVHTSTTATNKTFEDRQRWLHRTVTCVPMSGPHDPFMARGWLFLINSSFRMFGEPDPKYGFVKVDEQAHKEWLVELLTAQLEDRSADEDSAMRPRRVDRDGGVMEFYRPQSYFPFKLPHPRVSALPSDAWKVYDVRGFADAVAREGRPRPSEEAIAAFEGAIAPTAMNETKEQRERFSPPLVFRLMDGDDVKAFIPAAYPYRL</sequence>
<dbReference type="AlphaFoldDB" id="V2WU39"/>
<keyword evidence="2" id="KW-1185">Reference proteome</keyword>
<evidence type="ECO:0000313" key="1">
    <source>
        <dbReference type="EMBL" id="ESK85092.1"/>
    </source>
</evidence>
<dbReference type="HOGENOM" id="CLU_017203_0_0_1"/>
<dbReference type="KEGG" id="mrr:Moror_3639"/>
<evidence type="ECO:0000313" key="2">
    <source>
        <dbReference type="Proteomes" id="UP000017559"/>
    </source>
</evidence>
<comment type="caution">
    <text evidence="1">The sequence shown here is derived from an EMBL/GenBank/DDBJ whole genome shotgun (WGS) entry which is preliminary data.</text>
</comment>
<dbReference type="Proteomes" id="UP000017559">
    <property type="component" value="Unassembled WGS sequence"/>
</dbReference>
<protein>
    <submittedName>
        <fullName evidence="1">Uncharacterized protein</fullName>
    </submittedName>
</protein>
<gene>
    <name evidence="1" type="ORF">Moror_3639</name>
</gene>
<organism evidence="1 2">
    <name type="scientific">Moniliophthora roreri (strain MCA 2997)</name>
    <name type="common">Cocoa frosty pod rot fungus</name>
    <name type="synonym">Crinipellis roreri</name>
    <dbReference type="NCBI Taxonomy" id="1381753"/>
    <lineage>
        <taxon>Eukaryota</taxon>
        <taxon>Fungi</taxon>
        <taxon>Dikarya</taxon>
        <taxon>Basidiomycota</taxon>
        <taxon>Agaricomycotina</taxon>
        <taxon>Agaricomycetes</taxon>
        <taxon>Agaricomycetidae</taxon>
        <taxon>Agaricales</taxon>
        <taxon>Marasmiineae</taxon>
        <taxon>Marasmiaceae</taxon>
        <taxon>Moniliophthora</taxon>
    </lineage>
</organism>
<dbReference type="EMBL" id="AWSO01001151">
    <property type="protein sequence ID" value="ESK85092.1"/>
    <property type="molecule type" value="Genomic_DNA"/>
</dbReference>
<reference evidence="1 2" key="1">
    <citation type="journal article" date="2014" name="BMC Genomics">
        <title>Genome and secretome analysis of the hemibiotrophic fungal pathogen, Moniliophthora roreri, which causes frosty pod rot disease of cacao: mechanisms of the biotrophic and necrotrophic phases.</title>
        <authorList>
            <person name="Meinhardt L.W."/>
            <person name="Costa G.G.L."/>
            <person name="Thomazella D.P.T."/>
            <person name="Teixeira P.J.P.L."/>
            <person name="Carazzolle M.F."/>
            <person name="Schuster S.C."/>
            <person name="Carlson J.E."/>
            <person name="Guiltinan M.J."/>
            <person name="Mieczkowski P."/>
            <person name="Farmer A."/>
            <person name="Ramaraj T."/>
            <person name="Crozier J."/>
            <person name="Davis R.E."/>
            <person name="Shao J."/>
            <person name="Melnick R.L."/>
            <person name="Pereira G.A.G."/>
            <person name="Bailey B.A."/>
        </authorList>
    </citation>
    <scope>NUCLEOTIDE SEQUENCE [LARGE SCALE GENOMIC DNA]</scope>
    <source>
        <strain evidence="1 2">MCA 2997</strain>
    </source>
</reference>
<dbReference type="STRING" id="1381753.V2WU39"/>
<accession>V2WU39</accession>